<sequence length="194" mass="23205">MLRQRHDETSGRSRTDVGRRTVIERKRTGSLLLAVLEELAHLALPRFDDVVERGILQSSPHRQNLWRNRNRVDDRLLRRDPDWNSHFIRRAAGRPSSGLKFRHFAFATLLLFQLLSLELLFHQRPRRLDAQRTRMRRTARNAIRLKGIRWRRRTLLDHRLGIGRLLFPNERLTFQDHGQLFIDARRPRPFSPAY</sequence>
<proteinExistence type="predicted"/>
<name>A0A164VK51_9CRUS</name>
<evidence type="ECO:0000313" key="3">
    <source>
        <dbReference type="Proteomes" id="UP000076858"/>
    </source>
</evidence>
<evidence type="ECO:0000313" key="2">
    <source>
        <dbReference type="EMBL" id="KZS12401.1"/>
    </source>
</evidence>
<gene>
    <name evidence="2" type="ORF">APZ42_022543</name>
</gene>
<keyword evidence="3" id="KW-1185">Reference proteome</keyword>
<protein>
    <submittedName>
        <fullName evidence="2">Uncharacterized protein</fullName>
    </submittedName>
</protein>
<feature type="region of interest" description="Disordered" evidence="1">
    <location>
        <begin position="1"/>
        <end position="20"/>
    </location>
</feature>
<evidence type="ECO:0000256" key="1">
    <source>
        <dbReference type="SAM" id="MobiDB-lite"/>
    </source>
</evidence>
<comment type="caution">
    <text evidence="2">The sequence shown here is derived from an EMBL/GenBank/DDBJ whole genome shotgun (WGS) entry which is preliminary data.</text>
</comment>
<dbReference type="EMBL" id="LRGB01001361">
    <property type="protein sequence ID" value="KZS12401.1"/>
    <property type="molecule type" value="Genomic_DNA"/>
</dbReference>
<dbReference type="Proteomes" id="UP000076858">
    <property type="component" value="Unassembled WGS sequence"/>
</dbReference>
<organism evidence="2 3">
    <name type="scientific">Daphnia magna</name>
    <dbReference type="NCBI Taxonomy" id="35525"/>
    <lineage>
        <taxon>Eukaryota</taxon>
        <taxon>Metazoa</taxon>
        <taxon>Ecdysozoa</taxon>
        <taxon>Arthropoda</taxon>
        <taxon>Crustacea</taxon>
        <taxon>Branchiopoda</taxon>
        <taxon>Diplostraca</taxon>
        <taxon>Cladocera</taxon>
        <taxon>Anomopoda</taxon>
        <taxon>Daphniidae</taxon>
        <taxon>Daphnia</taxon>
    </lineage>
</organism>
<reference evidence="2 3" key="1">
    <citation type="submission" date="2016-03" db="EMBL/GenBank/DDBJ databases">
        <title>EvidentialGene: Evidence-directed Construction of Genes on Genomes.</title>
        <authorList>
            <person name="Gilbert D.G."/>
            <person name="Choi J.-H."/>
            <person name="Mockaitis K."/>
            <person name="Colbourne J."/>
            <person name="Pfrender M."/>
        </authorList>
    </citation>
    <scope>NUCLEOTIDE SEQUENCE [LARGE SCALE GENOMIC DNA]</scope>
    <source>
        <strain evidence="2 3">Xinb3</strain>
        <tissue evidence="2">Complete organism</tissue>
    </source>
</reference>
<accession>A0A164VK51</accession>
<dbReference type="AlphaFoldDB" id="A0A164VK51"/>